<proteinExistence type="inferred from homology"/>
<keyword evidence="3" id="KW-1185">Reference proteome</keyword>
<name>A0ABX0A6N0_9BACI</name>
<reference evidence="2 3" key="1">
    <citation type="submission" date="2020-01" db="EMBL/GenBank/DDBJ databases">
        <title>A novel Bacillus sp. from Pasinler.</title>
        <authorList>
            <person name="Adiguzel A."/>
            <person name="Ay H."/>
            <person name="Baltaci M.O."/>
        </authorList>
    </citation>
    <scope>NUCLEOTIDE SEQUENCE [LARGE SCALE GENOMIC DNA]</scope>
    <source>
        <strain evidence="2 3">P1</strain>
    </source>
</reference>
<accession>A0ABX0A6N0</accession>
<evidence type="ECO:0000313" key="2">
    <source>
        <dbReference type="EMBL" id="NCU19111.1"/>
    </source>
</evidence>
<dbReference type="InterPro" id="IPR009620">
    <property type="entry name" value="UPF0236"/>
</dbReference>
<evidence type="ECO:0000256" key="1">
    <source>
        <dbReference type="ARBA" id="ARBA00006539"/>
    </source>
</evidence>
<dbReference type="Pfam" id="PF06782">
    <property type="entry name" value="UPF0236"/>
    <property type="match status" value="1"/>
</dbReference>
<comment type="caution">
    <text evidence="2">The sequence shown here is derived from an EMBL/GenBank/DDBJ whole genome shotgun (WGS) entry which is preliminary data.</text>
</comment>
<protein>
    <submittedName>
        <fullName evidence="2">ISLre2 family transposase</fullName>
    </submittedName>
</protein>
<organism evidence="2 3">
    <name type="scientific">Pallidibacillus pasinlerensis</name>
    <dbReference type="NCBI Taxonomy" id="2703818"/>
    <lineage>
        <taxon>Bacteria</taxon>
        <taxon>Bacillati</taxon>
        <taxon>Bacillota</taxon>
        <taxon>Bacilli</taxon>
        <taxon>Bacillales</taxon>
        <taxon>Bacillaceae</taxon>
        <taxon>Pallidibacillus</taxon>
    </lineage>
</organism>
<gene>
    <name evidence="2" type="ORF">GW534_15795</name>
</gene>
<dbReference type="NCBIfam" id="NF033529">
    <property type="entry name" value="transpos_ISLre2"/>
    <property type="match status" value="1"/>
</dbReference>
<dbReference type="Proteomes" id="UP000743899">
    <property type="component" value="Unassembled WGS sequence"/>
</dbReference>
<dbReference type="RefSeq" id="WP_161921928.1">
    <property type="nucleotide sequence ID" value="NZ_JAACYS010000142.1"/>
</dbReference>
<evidence type="ECO:0000313" key="3">
    <source>
        <dbReference type="Proteomes" id="UP000743899"/>
    </source>
</evidence>
<dbReference type="EMBL" id="JAACYS010000142">
    <property type="protein sequence ID" value="NCU19111.1"/>
    <property type="molecule type" value="Genomic_DNA"/>
</dbReference>
<comment type="similarity">
    <text evidence="1">Belongs to the UPF0236 family.</text>
</comment>
<sequence>FTHTLMYDLEGNAHYPFDEWIGFKKYQRRSPFVEVKVAEMAAESTYRETAHILKEWTAVDISHTTVGSIVRKVGEAQAKADEEMVTELEDSAELPEGKKVDYLYAEADGVFVRGTEKKKSHEVSHAILYEGWDTNGKRVSLRNPIAIMTTRPTVNFWNEVQALTAHHYSLEKTQVVTNSDGGAGYTAEKFQEAFSQSEYPVINQLDAYHVFQGLNRALGAANSEYKAEIRKALKEHDLDHFNLWLDTYESTLEDAKKIDKVRAFRSYILNNWDRIIDWRECVDNPPENARSLGAMESNQRHITYRMKKRGMHWSSDGAEAMVKVKQGKLNGTLREAYLKDSHRSARKQREVKKVVRMSTYLHEPNRPSIGAKQGSIVVYAAHSSAIGNLVKSFR</sequence>
<feature type="non-terminal residue" evidence="2">
    <location>
        <position position="1"/>
    </location>
</feature>